<evidence type="ECO:0000313" key="1">
    <source>
        <dbReference type="EMBL" id="SKB65140.1"/>
    </source>
</evidence>
<dbReference type="STRING" id="561365.SAMN05660866_02576"/>
<dbReference type="EMBL" id="FUYL01000008">
    <property type="protein sequence ID" value="SKB65140.1"/>
    <property type="molecule type" value="Genomic_DNA"/>
</dbReference>
<organism evidence="1 2">
    <name type="scientific">Maribacter arcticus</name>
    <dbReference type="NCBI Taxonomy" id="561365"/>
    <lineage>
        <taxon>Bacteria</taxon>
        <taxon>Pseudomonadati</taxon>
        <taxon>Bacteroidota</taxon>
        <taxon>Flavobacteriia</taxon>
        <taxon>Flavobacteriales</taxon>
        <taxon>Flavobacteriaceae</taxon>
        <taxon>Maribacter</taxon>
    </lineage>
</organism>
<sequence length="435" mass="49437">MNVLSYMHSNSQTFKLLLFFIFLGSVSKSNAMELLHAINEKIVTEELVLNSHSFNTHQRSSFTYLSQKESIERGLTILHFEKDKKIEYKTFDTYGSKEEVVEFLATLSTMLMANSKIAILAHDSAAASLVGFEKQLFDLGLIQLSSLKGRQAYIMHNLNGVITEQVDDNSITKTLDVPTITGSEIVYFPKETFEFTPNINRFIAHAGGEVNGIKSTNSKNALDENYKKGFRIFELDIIETSDGKLVAAHDWNMWARFTDYTGTLPPTHAQFMKQKIYGDYITMDMEAINAWFKKHPDATLVTDKVNDPIAFSEAFIDNDRLIMELFSVMAVEKASEHGIHAMMSQEPLMAIKDDKTNFLKVNNVKYVALSRRIIASQKKLMLQLKEAGIKVYVYNVNFAPGKDEKYVHDNEFGLIYGMYADKWISDMNFTSASKL</sequence>
<proteinExistence type="predicted"/>
<dbReference type="AlphaFoldDB" id="A0A1T5D0X5"/>
<protein>
    <submittedName>
        <fullName evidence="1">Glycerophosphoryl diester phosphodiesterase</fullName>
    </submittedName>
</protein>
<dbReference type="Proteomes" id="UP000190339">
    <property type="component" value="Unassembled WGS sequence"/>
</dbReference>
<gene>
    <name evidence="1" type="ORF">SAMN05660866_02576</name>
</gene>
<name>A0A1T5D0X5_9FLAO</name>
<evidence type="ECO:0000313" key="2">
    <source>
        <dbReference type="Proteomes" id="UP000190339"/>
    </source>
</evidence>
<dbReference type="Gene3D" id="3.20.20.190">
    <property type="entry name" value="Phosphatidylinositol (PI) phosphodiesterase"/>
    <property type="match status" value="1"/>
</dbReference>
<dbReference type="SUPFAM" id="SSF51695">
    <property type="entry name" value="PLC-like phosphodiesterases"/>
    <property type="match status" value="1"/>
</dbReference>
<dbReference type="InterPro" id="IPR017946">
    <property type="entry name" value="PLC-like_Pdiesterase_TIM-brl"/>
</dbReference>
<dbReference type="GO" id="GO:0008081">
    <property type="term" value="F:phosphoric diester hydrolase activity"/>
    <property type="evidence" value="ECO:0007669"/>
    <property type="project" value="InterPro"/>
</dbReference>
<reference evidence="2" key="1">
    <citation type="submission" date="2017-02" db="EMBL/GenBank/DDBJ databases">
        <authorList>
            <person name="Varghese N."/>
            <person name="Submissions S."/>
        </authorList>
    </citation>
    <scope>NUCLEOTIDE SEQUENCE [LARGE SCALE GENOMIC DNA]</scope>
    <source>
        <strain evidence="2">DSM 23546</strain>
    </source>
</reference>
<keyword evidence="2" id="KW-1185">Reference proteome</keyword>
<accession>A0A1T5D0X5</accession>
<dbReference type="GO" id="GO:0006629">
    <property type="term" value="P:lipid metabolic process"/>
    <property type="evidence" value="ECO:0007669"/>
    <property type="project" value="InterPro"/>
</dbReference>